<comment type="caution">
    <text evidence="5">The sequence shown here is derived from an EMBL/GenBank/DDBJ whole genome shotgun (WGS) entry which is preliminary data.</text>
</comment>
<dbReference type="Gene3D" id="3.30.30.30">
    <property type="match status" value="1"/>
</dbReference>
<dbReference type="SUPFAM" id="SSF100934">
    <property type="entry name" value="Heat shock protein 70kD (HSP70), C-terminal subdomain"/>
    <property type="match status" value="1"/>
</dbReference>
<dbReference type="EMBL" id="JARBJD010000263">
    <property type="protein sequence ID" value="KAK2945387.1"/>
    <property type="molecule type" value="Genomic_DNA"/>
</dbReference>
<feature type="region of interest" description="Disordered" evidence="4">
    <location>
        <begin position="628"/>
        <end position="671"/>
    </location>
</feature>
<proteinExistence type="inferred from homology"/>
<dbReference type="NCBIfam" id="NF001413">
    <property type="entry name" value="PRK00290.1"/>
    <property type="match status" value="1"/>
</dbReference>
<evidence type="ECO:0000313" key="5">
    <source>
        <dbReference type="EMBL" id="KAK2945387.1"/>
    </source>
</evidence>
<dbReference type="InterPro" id="IPR029048">
    <property type="entry name" value="HSP70_C_sf"/>
</dbReference>
<name>A0ABQ9X365_9EUKA</name>
<dbReference type="InterPro" id="IPR018181">
    <property type="entry name" value="Heat_shock_70_CS"/>
</dbReference>
<dbReference type="Gene3D" id="2.60.34.10">
    <property type="entry name" value="Substrate Binding Domain Of DNAk, Chain A, domain 1"/>
    <property type="match status" value="1"/>
</dbReference>
<dbReference type="PROSITE" id="PS01036">
    <property type="entry name" value="HSP70_3"/>
    <property type="match status" value="1"/>
</dbReference>
<dbReference type="Pfam" id="PF00012">
    <property type="entry name" value="HSP70"/>
    <property type="match status" value="1"/>
</dbReference>
<dbReference type="SUPFAM" id="SSF100920">
    <property type="entry name" value="Heat shock protein 70kD (HSP70), peptide-binding domain"/>
    <property type="match status" value="1"/>
</dbReference>
<organism evidence="5 6">
    <name type="scientific">Blattamonas nauphoetae</name>
    <dbReference type="NCBI Taxonomy" id="2049346"/>
    <lineage>
        <taxon>Eukaryota</taxon>
        <taxon>Metamonada</taxon>
        <taxon>Preaxostyla</taxon>
        <taxon>Oxymonadida</taxon>
        <taxon>Blattamonas</taxon>
    </lineage>
</organism>
<dbReference type="PRINTS" id="PR00301">
    <property type="entry name" value="HEATSHOCK70"/>
</dbReference>
<dbReference type="Proteomes" id="UP001281761">
    <property type="component" value="Unassembled WGS sequence"/>
</dbReference>
<evidence type="ECO:0000313" key="6">
    <source>
        <dbReference type="Proteomes" id="UP001281761"/>
    </source>
</evidence>
<comment type="similarity">
    <text evidence="3">Belongs to the heat shock protein 70 family.</text>
</comment>
<dbReference type="SUPFAM" id="SSF53067">
    <property type="entry name" value="Actin-like ATPase domain"/>
    <property type="match status" value="2"/>
</dbReference>
<dbReference type="PROSITE" id="PS00297">
    <property type="entry name" value="HSP70_1"/>
    <property type="match status" value="1"/>
</dbReference>
<feature type="compositionally biased region" description="Gly residues" evidence="4">
    <location>
        <begin position="653"/>
        <end position="663"/>
    </location>
</feature>
<dbReference type="InterPro" id="IPR029047">
    <property type="entry name" value="HSP70_peptide-bd_sf"/>
</dbReference>
<dbReference type="PANTHER" id="PTHR19375">
    <property type="entry name" value="HEAT SHOCK PROTEIN 70KDA"/>
    <property type="match status" value="1"/>
</dbReference>
<dbReference type="Gene3D" id="3.30.420.40">
    <property type="match status" value="2"/>
</dbReference>
<dbReference type="Gene3D" id="1.20.1270.10">
    <property type="match status" value="1"/>
</dbReference>
<protein>
    <submittedName>
        <fullName evidence="5">Heat shock cognate 70 kDa protein 1</fullName>
    </submittedName>
</protein>
<keyword evidence="5" id="KW-0346">Stress response</keyword>
<reference evidence="5 6" key="1">
    <citation type="journal article" date="2022" name="bioRxiv">
        <title>Genomics of Preaxostyla Flagellates Illuminates Evolutionary Transitions and the Path Towards Mitochondrial Loss.</title>
        <authorList>
            <person name="Novak L.V.F."/>
            <person name="Treitli S.C."/>
            <person name="Pyrih J."/>
            <person name="Halakuc P."/>
            <person name="Pipaliya S.V."/>
            <person name="Vacek V."/>
            <person name="Brzon O."/>
            <person name="Soukal P."/>
            <person name="Eme L."/>
            <person name="Dacks J.B."/>
            <person name="Karnkowska A."/>
            <person name="Elias M."/>
            <person name="Hampl V."/>
        </authorList>
    </citation>
    <scope>NUCLEOTIDE SEQUENCE [LARGE SCALE GENOMIC DNA]</scope>
    <source>
        <strain evidence="5">NAU3</strain>
        <tissue evidence="5">Gut</tissue>
    </source>
</reference>
<dbReference type="InterPro" id="IPR013126">
    <property type="entry name" value="Hsp_70_fam"/>
</dbReference>
<dbReference type="Gene3D" id="3.90.640.10">
    <property type="entry name" value="Actin, Chain A, domain 4"/>
    <property type="match status" value="1"/>
</dbReference>
<sequence length="671" mass="73372">MTSSQVAIGIDLGTTYSCAGVWRNDTVEIIPNDQGNRTTPSWVGFTPTERLIGDAAKNQGSMNPKNTVFDSKRMIGRKFSDPEIQEDMKHWPFKVVQRSGDKPMFEVSYRGELKEFSAEEVSSMILGKMREISEAYLGQKVTEAVVTCPAYFNDSQRQATKDAGTIAGLNVLRIINEPTASAIAYGLDKKKEGEMNVLIFDYGGGTLDVSILCLDSGIFEVKATAGNIHLGGEDLDTIMVGYMAEEFKKKTKLDMMGNARSVGRLRTACERAKRALSTSTQATIEIDSLFNGMDFNTVLTRAKFDQLCDSQFRKCMEPLERALVDSKVDKSQISEIVLVGGSSRIPRVQELIRERFNGKELNKTINPDEAVAYGAAVQAAILKGTIGAKGEDLLLIDVTPLSLGIETAGGIMTNLINRNTPIPCMKTETFTTYADNQPGVEIKVFEGERKVTKQNNLLGTFQLDGIAPGPRGVPKIEVKFDIDANGILEVSAEDKGTGRHQKITITNEKGRLTKEEVDRMVNEAERFKAEDEAIKEGIDARNELEAVVFGLRNALQEGRMEFSADDRRELEKKVNETIEWLDSIRSNTSVSKAEYEAKKQEVEAVSNPIMMRVYEKRGGDGVAAQPGETGAGVGGMPNMSGFAPGRMPNMNTGSGGRSGGQTGGPKIEEVD</sequence>
<dbReference type="InterPro" id="IPR043129">
    <property type="entry name" value="ATPase_NBD"/>
</dbReference>
<evidence type="ECO:0000256" key="1">
    <source>
        <dbReference type="ARBA" id="ARBA00022741"/>
    </source>
</evidence>
<evidence type="ECO:0000256" key="3">
    <source>
        <dbReference type="RuleBase" id="RU003322"/>
    </source>
</evidence>
<keyword evidence="2 3" id="KW-0067">ATP-binding</keyword>
<evidence type="ECO:0000256" key="2">
    <source>
        <dbReference type="ARBA" id="ARBA00022840"/>
    </source>
</evidence>
<keyword evidence="6" id="KW-1185">Reference proteome</keyword>
<accession>A0ABQ9X365</accession>
<keyword evidence="1 3" id="KW-0547">Nucleotide-binding</keyword>
<gene>
    <name evidence="5" type="ORF">BLNAU_19717</name>
</gene>
<evidence type="ECO:0000256" key="4">
    <source>
        <dbReference type="SAM" id="MobiDB-lite"/>
    </source>
</evidence>